<dbReference type="InterPro" id="IPR036259">
    <property type="entry name" value="MFS_trans_sf"/>
</dbReference>
<dbReference type="Gene3D" id="1.20.1250.20">
    <property type="entry name" value="MFS general substrate transporter like domains"/>
    <property type="match status" value="2"/>
</dbReference>
<dbReference type="InterPro" id="IPR011701">
    <property type="entry name" value="MFS"/>
</dbReference>
<evidence type="ECO:0000256" key="6">
    <source>
        <dbReference type="SAM" id="Phobius"/>
    </source>
</evidence>
<dbReference type="OrthoDB" id="19923at2759"/>
<feature type="transmembrane region" description="Helical" evidence="6">
    <location>
        <begin position="196"/>
        <end position="218"/>
    </location>
</feature>
<dbReference type="AlphaFoldDB" id="A0A6A6TES3"/>
<feature type="transmembrane region" description="Helical" evidence="6">
    <location>
        <begin position="75"/>
        <end position="91"/>
    </location>
</feature>
<keyword evidence="5 6" id="KW-0472">Membrane</keyword>
<gene>
    <name evidence="8" type="ORF">K491DRAFT_767169</name>
</gene>
<evidence type="ECO:0000313" key="9">
    <source>
        <dbReference type="Proteomes" id="UP000799324"/>
    </source>
</evidence>
<dbReference type="Proteomes" id="UP000799324">
    <property type="component" value="Unassembled WGS sequence"/>
</dbReference>
<feature type="transmembrane region" description="Helical" evidence="6">
    <location>
        <begin position="284"/>
        <end position="301"/>
    </location>
</feature>
<keyword evidence="3 6" id="KW-0812">Transmembrane</keyword>
<feature type="transmembrane region" description="Helical" evidence="6">
    <location>
        <begin position="103"/>
        <end position="122"/>
    </location>
</feature>
<dbReference type="FunFam" id="1.20.1250.20:FF:000034">
    <property type="entry name" value="MFS general substrate transporter"/>
    <property type="match status" value="1"/>
</dbReference>
<feature type="transmembrane region" description="Helical" evidence="6">
    <location>
        <begin position="313"/>
        <end position="336"/>
    </location>
</feature>
<dbReference type="GO" id="GO:0005886">
    <property type="term" value="C:plasma membrane"/>
    <property type="evidence" value="ECO:0007669"/>
    <property type="project" value="TreeGrafter"/>
</dbReference>
<feature type="transmembrane region" description="Helical" evidence="6">
    <location>
        <begin position="128"/>
        <end position="151"/>
    </location>
</feature>
<feature type="transmembrane region" description="Helical" evidence="6">
    <location>
        <begin position="348"/>
        <end position="371"/>
    </location>
</feature>
<evidence type="ECO:0000259" key="7">
    <source>
        <dbReference type="PROSITE" id="PS50850"/>
    </source>
</evidence>
<keyword evidence="9" id="KW-1185">Reference proteome</keyword>
<evidence type="ECO:0000313" key="8">
    <source>
        <dbReference type="EMBL" id="KAF2657498.1"/>
    </source>
</evidence>
<proteinExistence type="predicted"/>
<accession>A0A6A6TES3</accession>
<dbReference type="Pfam" id="PF07690">
    <property type="entry name" value="MFS_1"/>
    <property type="match status" value="1"/>
</dbReference>
<evidence type="ECO:0000256" key="2">
    <source>
        <dbReference type="ARBA" id="ARBA00022448"/>
    </source>
</evidence>
<feature type="transmembrane region" description="Helical" evidence="6">
    <location>
        <begin position="163"/>
        <end position="184"/>
    </location>
</feature>
<feature type="domain" description="Major facilitator superfamily (MFS) profile" evidence="7">
    <location>
        <begin position="37"/>
        <end position="421"/>
    </location>
</feature>
<name>A0A6A6TES3_9PLEO</name>
<dbReference type="SUPFAM" id="SSF103473">
    <property type="entry name" value="MFS general substrate transporter"/>
    <property type="match status" value="1"/>
</dbReference>
<organism evidence="8 9">
    <name type="scientific">Lophiostoma macrostomum CBS 122681</name>
    <dbReference type="NCBI Taxonomy" id="1314788"/>
    <lineage>
        <taxon>Eukaryota</taxon>
        <taxon>Fungi</taxon>
        <taxon>Dikarya</taxon>
        <taxon>Ascomycota</taxon>
        <taxon>Pezizomycotina</taxon>
        <taxon>Dothideomycetes</taxon>
        <taxon>Pleosporomycetidae</taxon>
        <taxon>Pleosporales</taxon>
        <taxon>Lophiostomataceae</taxon>
        <taxon>Lophiostoma</taxon>
    </lineage>
</organism>
<evidence type="ECO:0000256" key="3">
    <source>
        <dbReference type="ARBA" id="ARBA00022692"/>
    </source>
</evidence>
<keyword evidence="4 6" id="KW-1133">Transmembrane helix</keyword>
<dbReference type="EMBL" id="MU004324">
    <property type="protein sequence ID" value="KAF2657498.1"/>
    <property type="molecule type" value="Genomic_DNA"/>
</dbReference>
<feature type="transmembrane region" description="Helical" evidence="6">
    <location>
        <begin position="377"/>
        <end position="400"/>
    </location>
</feature>
<dbReference type="PROSITE" id="PS50850">
    <property type="entry name" value="MFS"/>
    <property type="match status" value="1"/>
</dbReference>
<dbReference type="InterPro" id="IPR020846">
    <property type="entry name" value="MFS_dom"/>
</dbReference>
<dbReference type="PROSITE" id="PS00216">
    <property type="entry name" value="SUGAR_TRANSPORT_1"/>
    <property type="match status" value="1"/>
</dbReference>
<dbReference type="GO" id="GO:0022857">
    <property type="term" value="F:transmembrane transporter activity"/>
    <property type="evidence" value="ECO:0007669"/>
    <property type="project" value="InterPro"/>
</dbReference>
<feature type="transmembrane region" description="Helical" evidence="6">
    <location>
        <begin position="37"/>
        <end position="55"/>
    </location>
</feature>
<dbReference type="InterPro" id="IPR005829">
    <property type="entry name" value="Sugar_transporter_CS"/>
</dbReference>
<dbReference type="PANTHER" id="PTHR43791:SF46">
    <property type="entry name" value="MAJOR FACILITATOR SUPERFAMILY (MFS) PROFILE DOMAIN-CONTAINING PROTEIN-RELATED"/>
    <property type="match status" value="1"/>
</dbReference>
<evidence type="ECO:0000256" key="4">
    <source>
        <dbReference type="ARBA" id="ARBA00022989"/>
    </source>
</evidence>
<comment type="subcellular location">
    <subcellularLocation>
        <location evidence="1">Membrane</location>
        <topology evidence="1">Multi-pass membrane protein</topology>
    </subcellularLocation>
</comment>
<keyword evidence="2" id="KW-0813">Transport</keyword>
<protein>
    <submittedName>
        <fullName evidence="8">Putative allantoate permease</fullName>
    </submittedName>
</protein>
<evidence type="ECO:0000256" key="1">
    <source>
        <dbReference type="ARBA" id="ARBA00004141"/>
    </source>
</evidence>
<reference evidence="8" key="1">
    <citation type="journal article" date="2020" name="Stud. Mycol.">
        <title>101 Dothideomycetes genomes: a test case for predicting lifestyles and emergence of pathogens.</title>
        <authorList>
            <person name="Haridas S."/>
            <person name="Albert R."/>
            <person name="Binder M."/>
            <person name="Bloem J."/>
            <person name="Labutti K."/>
            <person name="Salamov A."/>
            <person name="Andreopoulos B."/>
            <person name="Baker S."/>
            <person name="Barry K."/>
            <person name="Bills G."/>
            <person name="Bluhm B."/>
            <person name="Cannon C."/>
            <person name="Castanera R."/>
            <person name="Culley D."/>
            <person name="Daum C."/>
            <person name="Ezra D."/>
            <person name="Gonzalez J."/>
            <person name="Henrissat B."/>
            <person name="Kuo A."/>
            <person name="Liang C."/>
            <person name="Lipzen A."/>
            <person name="Lutzoni F."/>
            <person name="Magnuson J."/>
            <person name="Mondo S."/>
            <person name="Nolan M."/>
            <person name="Ohm R."/>
            <person name="Pangilinan J."/>
            <person name="Park H.-J."/>
            <person name="Ramirez L."/>
            <person name="Alfaro M."/>
            <person name="Sun H."/>
            <person name="Tritt A."/>
            <person name="Yoshinaga Y."/>
            <person name="Zwiers L.-H."/>
            <person name="Turgeon B."/>
            <person name="Goodwin S."/>
            <person name="Spatafora J."/>
            <person name="Crous P."/>
            <person name="Grigoriev I."/>
        </authorList>
    </citation>
    <scope>NUCLEOTIDE SEQUENCE</scope>
    <source>
        <strain evidence="8">CBS 122681</strain>
    </source>
</reference>
<evidence type="ECO:0000256" key="5">
    <source>
        <dbReference type="ARBA" id="ARBA00023136"/>
    </source>
</evidence>
<dbReference type="PANTHER" id="PTHR43791">
    <property type="entry name" value="PERMEASE-RELATED"/>
    <property type="match status" value="1"/>
</dbReference>
<sequence>MKDDQKTESPGASSLVDEMESAQIDEARLLRKIDLRVLPMLVLIYIAAFLDRINISAALTMRLPEDLHLTGQQPNIALTIFFVPYIIFEIPSNIMMKRLRPHLWLPICIFSFGIIVIAQGFVKNYSGIIATRFFLGLAESGIFPGSFYLISFWYKPDEIQKRFTIYISSVILSSAFGSLLASAIANMDGVRGLANWRWIFILEGIATVLIGCMAFFLVTDFPQEATWLTEEERKFVSARTKSHETEKLSLTFNDFISFFKDINHHLGAIMYFLAYFADKAGRRLPFVLFGNAVLLTGLIMLRVTPHRDFSLQYTGICLTLMGAMGAQVTAVCWYLMNLRGHKMRAMGSGYMVAFGNLGGIIGPFAFLSKYAPGYKTGYTICLAMAALGIVSAGIYALLIVRQRKIKRGANGSTDEGDLPSL</sequence>